<protein>
    <submittedName>
        <fullName evidence="1 2">Granule-bound starch synthase</fullName>
    </submittedName>
</protein>
<dbReference type="EMBL" id="ATLV01014531">
    <property type="status" value="NOT_ANNOTATED_CDS"/>
    <property type="molecule type" value="Genomic_DNA"/>
</dbReference>
<dbReference type="AlphaFoldDB" id="A0A084VLN5"/>
<organism evidence="1">
    <name type="scientific">Anopheles sinensis</name>
    <name type="common">Mosquito</name>
    <dbReference type="NCBI Taxonomy" id="74873"/>
    <lineage>
        <taxon>Eukaryota</taxon>
        <taxon>Metazoa</taxon>
        <taxon>Ecdysozoa</taxon>
        <taxon>Arthropoda</taxon>
        <taxon>Hexapoda</taxon>
        <taxon>Insecta</taxon>
        <taxon>Pterygota</taxon>
        <taxon>Neoptera</taxon>
        <taxon>Endopterygota</taxon>
        <taxon>Diptera</taxon>
        <taxon>Nematocera</taxon>
        <taxon>Culicoidea</taxon>
        <taxon>Culicidae</taxon>
        <taxon>Anophelinae</taxon>
        <taxon>Anopheles</taxon>
    </lineage>
</organism>
<name>A0A084VLN5_ANOSI</name>
<sequence>MFVWGIPGSNRRTPDAGDNVLSGQARLAVYQHPSRTSPRRRSNRCNKFLELPGMTINQFSGKSLHSHGDGNATLESSELSAGITATAFSGQQPRCHLLHFLASSLHSIPQLRLG</sequence>
<evidence type="ECO:0000313" key="1">
    <source>
        <dbReference type="EMBL" id="KFB38879.1"/>
    </source>
</evidence>
<dbReference type="EMBL" id="KE524974">
    <property type="protein sequence ID" value="KFB38879.1"/>
    <property type="molecule type" value="Genomic_DNA"/>
</dbReference>
<evidence type="ECO:0000313" key="3">
    <source>
        <dbReference type="Proteomes" id="UP000030765"/>
    </source>
</evidence>
<evidence type="ECO:0000313" key="2">
    <source>
        <dbReference type="EnsemblMetazoa" id="ASIC006192-PA"/>
    </source>
</evidence>
<dbReference type="Proteomes" id="UP000030765">
    <property type="component" value="Unassembled WGS sequence"/>
</dbReference>
<dbReference type="EnsemblMetazoa" id="ASIC006192-RA">
    <property type="protein sequence ID" value="ASIC006192-PA"/>
    <property type="gene ID" value="ASIC006192"/>
</dbReference>
<gene>
    <name evidence="1" type="ORF">ZHAS_00006192</name>
</gene>
<accession>A0A084VLN5</accession>
<reference evidence="2" key="2">
    <citation type="submission" date="2020-05" db="UniProtKB">
        <authorList>
            <consortium name="EnsemblMetazoa"/>
        </authorList>
    </citation>
    <scope>IDENTIFICATION</scope>
</reference>
<keyword evidence="3" id="KW-1185">Reference proteome</keyword>
<proteinExistence type="predicted"/>
<dbReference type="VEuPathDB" id="VectorBase:ASIC006192"/>
<reference evidence="1 3" key="1">
    <citation type="journal article" date="2014" name="BMC Genomics">
        <title>Genome sequence of Anopheles sinensis provides insight into genetics basis of mosquito competence for malaria parasites.</title>
        <authorList>
            <person name="Zhou D."/>
            <person name="Zhang D."/>
            <person name="Ding G."/>
            <person name="Shi L."/>
            <person name="Hou Q."/>
            <person name="Ye Y."/>
            <person name="Xu Y."/>
            <person name="Zhou H."/>
            <person name="Xiong C."/>
            <person name="Li S."/>
            <person name="Yu J."/>
            <person name="Hong S."/>
            <person name="Yu X."/>
            <person name="Zou P."/>
            <person name="Chen C."/>
            <person name="Chang X."/>
            <person name="Wang W."/>
            <person name="Lv Y."/>
            <person name="Sun Y."/>
            <person name="Ma L."/>
            <person name="Shen B."/>
            <person name="Zhu C."/>
        </authorList>
    </citation>
    <scope>NUCLEOTIDE SEQUENCE [LARGE SCALE GENOMIC DNA]</scope>
</reference>